<name>A0AAW5TNY1_9LACT</name>
<evidence type="ECO:0000313" key="2">
    <source>
        <dbReference type="Proteomes" id="UP001207687"/>
    </source>
</evidence>
<reference evidence="1" key="1">
    <citation type="submission" date="2023-08" db="EMBL/GenBank/DDBJ databases">
        <title>Genomic analyses of the natural microbiome of Caenorhabditis elegans.</title>
        <authorList>
            <person name="Samuel B."/>
        </authorList>
    </citation>
    <scope>NUCLEOTIDE SEQUENCE</scope>
    <source>
        <strain evidence="1">BIGb0220</strain>
    </source>
</reference>
<accession>A0AAW5TNY1</accession>
<dbReference type="RefSeq" id="WP_260317935.1">
    <property type="nucleotide sequence ID" value="NZ_CP134164.1"/>
</dbReference>
<dbReference type="InterPro" id="IPR037883">
    <property type="entry name" value="Knr4/Smi1-like_sf"/>
</dbReference>
<sequence length="73" mass="8576">MIKKWSKRNIPFTVVHSAAEVKRKLIKEFENTTNIHFPSSVRNILLTMNHKQLGKELANMSRTINLEEKQNDK</sequence>
<dbReference type="SUPFAM" id="SSF160631">
    <property type="entry name" value="SMI1/KNR4-like"/>
    <property type="match status" value="1"/>
</dbReference>
<dbReference type="Proteomes" id="UP001207687">
    <property type="component" value="Unassembled WGS sequence"/>
</dbReference>
<organism evidence="1 2">
    <name type="scientific">Lactococcus lactis</name>
    <dbReference type="NCBI Taxonomy" id="1358"/>
    <lineage>
        <taxon>Bacteria</taxon>
        <taxon>Bacillati</taxon>
        <taxon>Bacillota</taxon>
        <taxon>Bacilli</taxon>
        <taxon>Lactobacillales</taxon>
        <taxon>Streptococcaceae</taxon>
        <taxon>Lactococcus</taxon>
    </lineage>
</organism>
<protein>
    <submittedName>
        <fullName evidence="1">Uncharacterized protein</fullName>
    </submittedName>
</protein>
<evidence type="ECO:0000313" key="1">
    <source>
        <dbReference type="EMBL" id="MCW2281736.1"/>
    </source>
</evidence>
<dbReference type="EMBL" id="JAOQNN010000002">
    <property type="protein sequence ID" value="MCW2281736.1"/>
    <property type="molecule type" value="Genomic_DNA"/>
</dbReference>
<proteinExistence type="predicted"/>
<comment type="caution">
    <text evidence="1">The sequence shown here is derived from an EMBL/GenBank/DDBJ whole genome shotgun (WGS) entry which is preliminary data.</text>
</comment>
<dbReference type="AlphaFoldDB" id="A0AAW5TNY1"/>
<gene>
    <name evidence="1" type="ORF">M2256_002258</name>
</gene>